<dbReference type="SUPFAM" id="SSF81296">
    <property type="entry name" value="E set domains"/>
    <property type="match status" value="1"/>
</dbReference>
<dbReference type="GO" id="GO:0006357">
    <property type="term" value="P:regulation of transcription by RNA polymerase II"/>
    <property type="evidence" value="ECO:0007669"/>
    <property type="project" value="TreeGrafter"/>
</dbReference>
<accession>A0AA38WQV2</accession>
<evidence type="ECO:0000313" key="3">
    <source>
        <dbReference type="Proteomes" id="UP001172457"/>
    </source>
</evidence>
<dbReference type="GO" id="GO:0005634">
    <property type="term" value="C:nucleus"/>
    <property type="evidence" value="ECO:0007669"/>
    <property type="project" value="TreeGrafter"/>
</dbReference>
<reference evidence="2" key="1">
    <citation type="submission" date="2023-03" db="EMBL/GenBank/DDBJ databases">
        <title>Chromosome-scale reference genome and RAD-based genetic map of yellow starthistle (Centaurea solstitialis) reveal putative structural variation and QTLs associated with invader traits.</title>
        <authorList>
            <person name="Reatini B."/>
            <person name="Cang F.A."/>
            <person name="Jiang Q."/>
            <person name="Mckibben M.T.W."/>
            <person name="Barker M.S."/>
            <person name="Rieseberg L.H."/>
            <person name="Dlugosch K.M."/>
        </authorList>
    </citation>
    <scope>NUCLEOTIDE SEQUENCE</scope>
    <source>
        <strain evidence="2">CAN-66</strain>
        <tissue evidence="2">Leaf</tissue>
    </source>
</reference>
<dbReference type="PANTHER" id="PTHR23335:SF3">
    <property type="entry name" value="CALMODULIN-BINDING TRANSCRIPTION ACTIVATOR 5"/>
    <property type="match status" value="1"/>
</dbReference>
<protein>
    <submittedName>
        <fullName evidence="2">Uncharacterized protein</fullName>
    </submittedName>
</protein>
<proteinExistence type="predicted"/>
<dbReference type="GO" id="GO:0003690">
    <property type="term" value="F:double-stranded DNA binding"/>
    <property type="evidence" value="ECO:0007669"/>
    <property type="project" value="TreeGrafter"/>
</dbReference>
<comment type="caution">
    <text evidence="2">The sequence shown here is derived from an EMBL/GenBank/DDBJ whole genome shotgun (WGS) entry which is preliminary data.</text>
</comment>
<sequence>MFTCMGSIGEEAKVLVVGVFQEKHLNLQNSNLFCVCGDVCVPAEIVQSGVFRCMIPPQSPGVVNLFISYDGHKPISQLMAFEFRLPPTTSLMDPLDEKPDGKNYKLNETSSFAFLNLQEPYHLF</sequence>
<dbReference type="EMBL" id="JARYMX010000003">
    <property type="protein sequence ID" value="KAJ9559234.1"/>
    <property type="molecule type" value="Genomic_DNA"/>
</dbReference>
<name>A0AA38WQV2_9ASTR</name>
<keyword evidence="3" id="KW-1185">Reference proteome</keyword>
<evidence type="ECO:0000313" key="2">
    <source>
        <dbReference type="EMBL" id="KAJ9559234.1"/>
    </source>
</evidence>
<dbReference type="AlphaFoldDB" id="A0AA38WQV2"/>
<gene>
    <name evidence="2" type="ORF">OSB04_013848</name>
</gene>
<dbReference type="Proteomes" id="UP001172457">
    <property type="component" value="Chromosome 3"/>
</dbReference>
<dbReference type="Gene3D" id="2.60.40.10">
    <property type="entry name" value="Immunoglobulins"/>
    <property type="match status" value="1"/>
</dbReference>
<dbReference type="GO" id="GO:0003712">
    <property type="term" value="F:transcription coregulator activity"/>
    <property type="evidence" value="ECO:0007669"/>
    <property type="project" value="TreeGrafter"/>
</dbReference>
<evidence type="ECO:0000256" key="1">
    <source>
        <dbReference type="ARBA" id="ARBA00023043"/>
    </source>
</evidence>
<dbReference type="InterPro" id="IPR014756">
    <property type="entry name" value="Ig_E-set"/>
</dbReference>
<dbReference type="PANTHER" id="PTHR23335">
    <property type="entry name" value="CALMODULIN-BINDING TRANSCRIPTION ACTIVATOR CAMTA"/>
    <property type="match status" value="1"/>
</dbReference>
<organism evidence="2 3">
    <name type="scientific">Centaurea solstitialis</name>
    <name type="common">yellow star-thistle</name>
    <dbReference type="NCBI Taxonomy" id="347529"/>
    <lineage>
        <taxon>Eukaryota</taxon>
        <taxon>Viridiplantae</taxon>
        <taxon>Streptophyta</taxon>
        <taxon>Embryophyta</taxon>
        <taxon>Tracheophyta</taxon>
        <taxon>Spermatophyta</taxon>
        <taxon>Magnoliopsida</taxon>
        <taxon>eudicotyledons</taxon>
        <taxon>Gunneridae</taxon>
        <taxon>Pentapetalae</taxon>
        <taxon>asterids</taxon>
        <taxon>campanulids</taxon>
        <taxon>Asterales</taxon>
        <taxon>Asteraceae</taxon>
        <taxon>Carduoideae</taxon>
        <taxon>Cardueae</taxon>
        <taxon>Centaureinae</taxon>
        <taxon>Centaurea</taxon>
    </lineage>
</organism>
<dbReference type="InterPro" id="IPR013783">
    <property type="entry name" value="Ig-like_fold"/>
</dbReference>
<keyword evidence="1" id="KW-0040">ANK repeat</keyword>